<dbReference type="SUPFAM" id="SSF52266">
    <property type="entry name" value="SGNH hydrolase"/>
    <property type="match status" value="1"/>
</dbReference>
<proteinExistence type="predicted"/>
<dbReference type="InterPro" id="IPR036514">
    <property type="entry name" value="SGNH_hydro_sf"/>
</dbReference>
<evidence type="ECO:0000313" key="1">
    <source>
        <dbReference type="EMBL" id="ALE93089.1"/>
    </source>
</evidence>
<sequence>MNTVDIADQPAPDVRVCFVGDSFVAGVGDEPHLSWAGRVTPAPTFFGASMPNARPVCPPESHACVVLSFGVNDTKYESGQSRVAARASIAHLRAELQCRSATAG</sequence>
<dbReference type="KEGG" id="aaq:AOC05_13470"/>
<name>A0A0M3UGP4_9MICC</name>
<dbReference type="AlphaFoldDB" id="A0A0M3UGP4"/>
<dbReference type="PATRIC" id="fig|656366.3.peg.2907"/>
<dbReference type="Proteomes" id="UP000062833">
    <property type="component" value="Chromosome"/>
</dbReference>
<accession>A0A0M3UGP4</accession>
<dbReference type="EMBL" id="CP012677">
    <property type="protein sequence ID" value="ALE93089.1"/>
    <property type="molecule type" value="Genomic_DNA"/>
</dbReference>
<dbReference type="Gene3D" id="3.40.50.1110">
    <property type="entry name" value="SGNH hydrolase"/>
    <property type="match status" value="1"/>
</dbReference>
<reference evidence="2" key="1">
    <citation type="submission" date="2015-09" db="EMBL/GenBank/DDBJ databases">
        <title>Complete genome of Arthrobacter alpinus strain R3.8.</title>
        <authorList>
            <person name="See-Too W.S."/>
            <person name="Chan K.G."/>
        </authorList>
    </citation>
    <scope>NUCLEOTIDE SEQUENCE [LARGE SCALE GENOMIC DNA]</scope>
    <source>
        <strain evidence="2">R3.8</strain>
    </source>
</reference>
<dbReference type="RefSeq" id="WP_062007674.1">
    <property type="nucleotide sequence ID" value="NZ_CP012677.1"/>
</dbReference>
<organism evidence="1 2">
    <name type="scientific">Arthrobacter alpinus</name>
    <dbReference type="NCBI Taxonomy" id="656366"/>
    <lineage>
        <taxon>Bacteria</taxon>
        <taxon>Bacillati</taxon>
        <taxon>Actinomycetota</taxon>
        <taxon>Actinomycetes</taxon>
        <taxon>Micrococcales</taxon>
        <taxon>Micrococcaceae</taxon>
        <taxon>Arthrobacter</taxon>
    </lineage>
</organism>
<keyword evidence="2" id="KW-1185">Reference proteome</keyword>
<evidence type="ECO:0008006" key="3">
    <source>
        <dbReference type="Google" id="ProtNLM"/>
    </source>
</evidence>
<gene>
    <name evidence="1" type="ORF">AOC05_13470</name>
</gene>
<protein>
    <recommendedName>
        <fullName evidence="3">SGNH hydrolase-type esterase domain-containing protein</fullName>
    </recommendedName>
</protein>
<evidence type="ECO:0000313" key="2">
    <source>
        <dbReference type="Proteomes" id="UP000062833"/>
    </source>
</evidence>